<organism evidence="1 2">
    <name type="scientific">Trifolium medium</name>
    <dbReference type="NCBI Taxonomy" id="97028"/>
    <lineage>
        <taxon>Eukaryota</taxon>
        <taxon>Viridiplantae</taxon>
        <taxon>Streptophyta</taxon>
        <taxon>Embryophyta</taxon>
        <taxon>Tracheophyta</taxon>
        <taxon>Spermatophyta</taxon>
        <taxon>Magnoliopsida</taxon>
        <taxon>eudicotyledons</taxon>
        <taxon>Gunneridae</taxon>
        <taxon>Pentapetalae</taxon>
        <taxon>rosids</taxon>
        <taxon>fabids</taxon>
        <taxon>Fabales</taxon>
        <taxon>Fabaceae</taxon>
        <taxon>Papilionoideae</taxon>
        <taxon>50 kb inversion clade</taxon>
        <taxon>NPAAA clade</taxon>
        <taxon>Hologalegina</taxon>
        <taxon>IRL clade</taxon>
        <taxon>Trifolieae</taxon>
        <taxon>Trifolium</taxon>
    </lineage>
</organism>
<sequence length="72" mass="8081">MICSRHWHYQGETSATLLLVAALASRSPTWLLRPKDGPSGWYAISRDARTRRRSLCLAATLSMLSCEGSLFR</sequence>
<name>A0A392UYB4_9FABA</name>
<dbReference type="EMBL" id="LXQA010982867">
    <property type="protein sequence ID" value="MCI79861.1"/>
    <property type="molecule type" value="Genomic_DNA"/>
</dbReference>
<dbReference type="Proteomes" id="UP000265520">
    <property type="component" value="Unassembled WGS sequence"/>
</dbReference>
<evidence type="ECO:0000313" key="1">
    <source>
        <dbReference type="EMBL" id="MCI79861.1"/>
    </source>
</evidence>
<proteinExistence type="predicted"/>
<keyword evidence="2" id="KW-1185">Reference proteome</keyword>
<reference evidence="1 2" key="1">
    <citation type="journal article" date="2018" name="Front. Plant Sci.">
        <title>Red Clover (Trifolium pratense) and Zigzag Clover (T. medium) - A Picture of Genomic Similarities and Differences.</title>
        <authorList>
            <person name="Dluhosova J."/>
            <person name="Istvanek J."/>
            <person name="Nedelnik J."/>
            <person name="Repkova J."/>
        </authorList>
    </citation>
    <scope>NUCLEOTIDE SEQUENCE [LARGE SCALE GENOMIC DNA]</scope>
    <source>
        <strain evidence="2">cv. 10/8</strain>
        <tissue evidence="1">Leaf</tissue>
    </source>
</reference>
<dbReference type="AlphaFoldDB" id="A0A392UYB4"/>
<protein>
    <submittedName>
        <fullName evidence="1">Uncharacterized protein</fullName>
    </submittedName>
</protein>
<accession>A0A392UYB4</accession>
<comment type="caution">
    <text evidence="1">The sequence shown here is derived from an EMBL/GenBank/DDBJ whole genome shotgun (WGS) entry which is preliminary data.</text>
</comment>
<evidence type="ECO:0000313" key="2">
    <source>
        <dbReference type="Proteomes" id="UP000265520"/>
    </source>
</evidence>